<gene>
    <name evidence="16" type="primary">AlNc14C18G1878</name>
    <name evidence="16" type="ORF">ALNC14_022350</name>
</gene>
<evidence type="ECO:0000256" key="12">
    <source>
        <dbReference type="SAM" id="Phobius"/>
    </source>
</evidence>
<comment type="pathway">
    <text evidence="3">Protein modification; protein glycosylation.</text>
</comment>
<dbReference type="Pfam" id="PF23860">
    <property type="entry name" value="Ribophorin_II_3rd"/>
    <property type="match status" value="1"/>
</dbReference>
<feature type="transmembrane region" description="Helical" evidence="12">
    <location>
        <begin position="322"/>
        <end position="343"/>
    </location>
</feature>
<evidence type="ECO:0000256" key="9">
    <source>
        <dbReference type="ARBA" id="ARBA00023136"/>
    </source>
</evidence>
<organism evidence="16">
    <name type="scientific">Albugo laibachii Nc14</name>
    <dbReference type="NCBI Taxonomy" id="890382"/>
    <lineage>
        <taxon>Eukaryota</taxon>
        <taxon>Sar</taxon>
        <taxon>Stramenopiles</taxon>
        <taxon>Oomycota</taxon>
        <taxon>Peronosporomycetes</taxon>
        <taxon>Albuginales</taxon>
        <taxon>Albuginaceae</taxon>
        <taxon>Albugo</taxon>
    </lineage>
</organism>
<evidence type="ECO:0000256" key="2">
    <source>
        <dbReference type="ARBA" id="ARBA00004477"/>
    </source>
</evidence>
<feature type="transmembrane region" description="Helical" evidence="12">
    <location>
        <begin position="286"/>
        <end position="310"/>
    </location>
</feature>
<comment type="function">
    <text evidence="1">Subunit of the oligosaccharyl transferase (OST) complex that catalyzes the initial transfer of a defined glycan (Glc(3)Man(9)GlcNAc(2) in eukaryotes) from the lipid carrier dolichol-pyrophosphate to an asparagine residue within an Asn-X-Ser/Thr consensus motif in nascent polypeptide chains, the first step in protein N-glycosylation. N-glycosylation occurs cotranslationally and the complex associates with the Sec61 complex at the channel-forming translocon complex that mediates protein translocation across the endoplasmic reticulum (ER). All subunits are required for a maximal enzyme activity.</text>
</comment>
<evidence type="ECO:0000259" key="14">
    <source>
        <dbReference type="Pfam" id="PF23860"/>
    </source>
</evidence>
<dbReference type="UniPathway" id="UPA00378"/>
<reference evidence="16" key="1">
    <citation type="journal article" date="2011" name="PLoS Biol.">
        <title>Gene gain and loss during evolution of obligate parasitism in the white rust pathogen of Arabidopsis thaliana.</title>
        <authorList>
            <person name="Kemen E."/>
            <person name="Gardiner A."/>
            <person name="Schultz-Larsen T."/>
            <person name="Kemen A.C."/>
            <person name="Balmuth A.L."/>
            <person name="Robert-Seilaniantz A."/>
            <person name="Bailey K."/>
            <person name="Holub E."/>
            <person name="Studholme D.J."/>
            <person name="Maclean D."/>
            <person name="Jones J.D."/>
        </authorList>
    </citation>
    <scope>NUCLEOTIDE SEQUENCE</scope>
</reference>
<evidence type="ECO:0000256" key="5">
    <source>
        <dbReference type="ARBA" id="ARBA00022692"/>
    </source>
</evidence>
<evidence type="ECO:0000256" key="1">
    <source>
        <dbReference type="ARBA" id="ARBA00002791"/>
    </source>
</evidence>
<feature type="transmembrane region" description="Helical" evidence="12">
    <location>
        <begin position="349"/>
        <end position="371"/>
    </location>
</feature>
<dbReference type="EMBL" id="FR824063">
    <property type="protein sequence ID" value="CCA16092.1"/>
    <property type="molecule type" value="Genomic_DNA"/>
</dbReference>
<evidence type="ECO:0000259" key="15">
    <source>
        <dbReference type="Pfam" id="PF25147"/>
    </source>
</evidence>
<keyword evidence="5 12" id="KW-0812">Transmembrane</keyword>
<keyword evidence="6 13" id="KW-0732">Signal</keyword>
<evidence type="ECO:0000256" key="10">
    <source>
        <dbReference type="ARBA" id="ARBA00030078"/>
    </source>
</evidence>
<dbReference type="AlphaFoldDB" id="F0W4Q7"/>
<evidence type="ECO:0000256" key="8">
    <source>
        <dbReference type="ARBA" id="ARBA00022989"/>
    </source>
</evidence>
<evidence type="ECO:0000256" key="6">
    <source>
        <dbReference type="ARBA" id="ARBA00022729"/>
    </source>
</evidence>
<dbReference type="Pfam" id="PF25147">
    <property type="entry name" value="Ribophorin_II_C"/>
    <property type="match status" value="1"/>
</dbReference>
<protein>
    <recommendedName>
        <fullName evidence="11">Ribophorin II</fullName>
    </recommendedName>
    <alternativeName>
        <fullName evidence="10">Ribophorin-2</fullName>
    </alternativeName>
</protein>
<feature type="domain" description="Ribophorin II C-terminal" evidence="15">
    <location>
        <begin position="278"/>
        <end position="376"/>
    </location>
</feature>
<keyword evidence="8 12" id="KW-1133">Transmembrane helix</keyword>
<evidence type="ECO:0000256" key="11">
    <source>
        <dbReference type="ARBA" id="ARBA00032139"/>
    </source>
</evidence>
<comment type="similarity">
    <text evidence="4">Belongs to the SWP1 family.</text>
</comment>
<name>F0W4Q7_9STRA</name>
<evidence type="ECO:0000313" key="16">
    <source>
        <dbReference type="EMBL" id="CCA16092.1"/>
    </source>
</evidence>
<sequence length="382" mass="41781">MQSVCLIALIAFYGVSANSEKLGLFSLKSNALVLSKTAPLQLVIQVTQGQESINELVVKSIKNTVSGAVVLSDKTVTGNGKEFALKLDNAVSAGIYETVVRNSEADQEESVLFKVLTPVSIQSANFNGVTLTEGQQLARESFSSGSQDVFEAEIVVEDSLKHEPIRPQQAVLHFTHQMHKNDVYFALESSKTQPANLKVSLQFASLSKTFQYHSGSYNVRVILADVSFQKPIVWDLGTLEVLLATAAPSATSRLYAKPLLHESDTTFKALPEIVHIMRTQEPRPPVIVSLLFSGAVLLPLIGFAGFVVGSRYNAKKLFKSHIFAYGVVFLASLVAIMGLYALFWVRLTFFHLLGYLSFVGSVFVISGHATLKRLAELQVKKL</sequence>
<evidence type="ECO:0000256" key="13">
    <source>
        <dbReference type="SAM" id="SignalP"/>
    </source>
</evidence>
<comment type="subcellular location">
    <subcellularLocation>
        <location evidence="2">Endoplasmic reticulum membrane</location>
        <topology evidence="2">Multi-pass membrane protein</topology>
    </subcellularLocation>
</comment>
<dbReference type="InterPro" id="IPR008814">
    <property type="entry name" value="Swp1"/>
</dbReference>
<evidence type="ECO:0000256" key="4">
    <source>
        <dbReference type="ARBA" id="ARBA00009038"/>
    </source>
</evidence>
<dbReference type="PANTHER" id="PTHR12640:SF0">
    <property type="entry name" value="DOLICHYL-DIPHOSPHOOLIGOSACCHARIDE--PROTEIN GLYCOSYLTRANSFERASE SUBUNIT 2"/>
    <property type="match status" value="1"/>
</dbReference>
<reference evidence="16" key="2">
    <citation type="submission" date="2011-02" db="EMBL/GenBank/DDBJ databases">
        <authorList>
            <person name="MacLean D."/>
        </authorList>
    </citation>
    <scope>NUCLEOTIDE SEQUENCE</scope>
</reference>
<dbReference type="PANTHER" id="PTHR12640">
    <property type="entry name" value="RIBOPHORIN II"/>
    <property type="match status" value="1"/>
</dbReference>
<keyword evidence="7" id="KW-0256">Endoplasmic reticulum</keyword>
<dbReference type="HOGENOM" id="CLU_730534_0_0_1"/>
<evidence type="ECO:0000256" key="3">
    <source>
        <dbReference type="ARBA" id="ARBA00004922"/>
    </source>
</evidence>
<feature type="chain" id="PRO_5044259732" description="Ribophorin II" evidence="13">
    <location>
        <begin position="18"/>
        <end position="382"/>
    </location>
</feature>
<dbReference type="InterPro" id="IPR056790">
    <property type="entry name" value="Ribophorin_II_C"/>
</dbReference>
<keyword evidence="9 12" id="KW-0472">Membrane</keyword>
<dbReference type="InterPro" id="IPR055374">
    <property type="entry name" value="Ribophorin_II_3rd"/>
</dbReference>
<feature type="domain" description="Ribophorin II third" evidence="14">
    <location>
        <begin position="139"/>
        <end position="240"/>
    </location>
</feature>
<proteinExistence type="inferred from homology"/>
<accession>F0W4Q7</accession>
<evidence type="ECO:0000256" key="7">
    <source>
        <dbReference type="ARBA" id="ARBA00022824"/>
    </source>
</evidence>
<dbReference type="GO" id="GO:0008250">
    <property type="term" value="C:oligosaccharyltransferase complex"/>
    <property type="evidence" value="ECO:0007669"/>
    <property type="project" value="InterPro"/>
</dbReference>
<dbReference type="GO" id="GO:0006487">
    <property type="term" value="P:protein N-linked glycosylation"/>
    <property type="evidence" value="ECO:0007669"/>
    <property type="project" value="TreeGrafter"/>
</dbReference>
<feature type="signal peptide" evidence="13">
    <location>
        <begin position="1"/>
        <end position="17"/>
    </location>
</feature>